<accession>A0A095AVG4</accession>
<reference evidence="1" key="1">
    <citation type="journal article" date="2012" name="Nat. Genet.">
        <title>Whole-genome sequence of Schistosoma haematobium.</title>
        <authorList>
            <person name="Young N.D."/>
            <person name="Jex A.R."/>
            <person name="Li B."/>
            <person name="Liu S."/>
            <person name="Yang L."/>
            <person name="Xiong Z."/>
            <person name="Li Y."/>
            <person name="Cantacessi C."/>
            <person name="Hall R.S."/>
            <person name="Xu X."/>
            <person name="Chen F."/>
            <person name="Wu X."/>
            <person name="Zerlotini A."/>
            <person name="Oliveira G."/>
            <person name="Hofmann A."/>
            <person name="Zhang G."/>
            <person name="Fang X."/>
            <person name="Kang Y."/>
            <person name="Campbell B.E."/>
            <person name="Loukas A."/>
            <person name="Ranganathan S."/>
            <person name="Rollinson D."/>
            <person name="Rinaldi G."/>
            <person name="Brindley P.J."/>
            <person name="Yang H."/>
            <person name="Wang J."/>
            <person name="Wang J."/>
            <person name="Gasser R.B."/>
        </authorList>
    </citation>
    <scope>NUCLEOTIDE SEQUENCE [LARGE SCALE GENOMIC DNA]</scope>
</reference>
<gene>
    <name evidence="1" type="ORF">MS3_06961</name>
</gene>
<evidence type="ECO:0000313" key="1">
    <source>
        <dbReference type="EMBL" id="KGB38571.1"/>
    </source>
</evidence>
<feature type="non-terminal residue" evidence="1">
    <location>
        <position position="63"/>
    </location>
</feature>
<dbReference type="AlphaFoldDB" id="A0A095AVG4"/>
<organism evidence="1">
    <name type="scientific">Schistosoma haematobium</name>
    <name type="common">Blood fluke</name>
    <dbReference type="NCBI Taxonomy" id="6185"/>
    <lineage>
        <taxon>Eukaryota</taxon>
        <taxon>Metazoa</taxon>
        <taxon>Spiralia</taxon>
        <taxon>Lophotrochozoa</taxon>
        <taxon>Platyhelminthes</taxon>
        <taxon>Trematoda</taxon>
        <taxon>Digenea</taxon>
        <taxon>Strigeidida</taxon>
        <taxon>Schistosomatoidea</taxon>
        <taxon>Schistosomatidae</taxon>
        <taxon>Schistosoma</taxon>
    </lineage>
</organism>
<protein>
    <submittedName>
        <fullName evidence="1">Uncharacterized protein</fullName>
    </submittedName>
</protein>
<sequence>MPLDPNHVDAAEISDTWIKLNWNRTVFSSLMKEYKLQNSKRHESKKLIPSCQMSYFIQKVKFK</sequence>
<dbReference type="EMBL" id="KL251041">
    <property type="protein sequence ID" value="KGB38571.1"/>
    <property type="molecule type" value="Genomic_DNA"/>
</dbReference>
<name>A0A095AVG4_SCHHA</name>
<proteinExistence type="predicted"/>